<keyword evidence="8" id="KW-1185">Reference proteome</keyword>
<comment type="subcellular location">
    <subcellularLocation>
        <location evidence="1">Cell membrane</location>
        <topology evidence="1">Multi-pass membrane protein</topology>
    </subcellularLocation>
</comment>
<evidence type="ECO:0000256" key="1">
    <source>
        <dbReference type="ARBA" id="ARBA00004651"/>
    </source>
</evidence>
<sequence>MTAEATTGPTRGAAVRDVAIQLVGRVGNLALGVVVTILIVRGLGVDGNGQWVTLLAVQAIVGTVAELGLEPNAVRRAAAAPAEEGEWLGALLVLRLLLALPAGLLTYLVCSAEASSSAMRTAGALIAGTLVVQAPMSLRAAFQLKMRNDRTILVITFNSVIWTAAVIGVAATGGGLVAFAAALMLTTAVTTAFQTVWVLRGTRLALDRVRVHGRALLRVGVALGIASMLTFAYGRIDQLLVLHYTGERGAGLYGTAYLLLDRVQFLPAAIMATTFPLISAAWPADPERTRRLVQQVLEAMALISVPALAFTIAAARPAIVLLFGEEFAPAAGVLPVLMLAFMSTCFGYLMGFLAIVVDRQKSFVWIAIVALVFNVVANVILLPRHGYIAAAWVTVATEVIVITSAARISLSPLQLPFRPGRLPNALLAGAIMSVAVALARHAGLGAIGLGLVAAVVYPAAVLGCGGLSREDRARVVGRLGLRRRRAGSGPSSGPGEGTGA</sequence>
<evidence type="ECO:0000256" key="5">
    <source>
        <dbReference type="ARBA" id="ARBA00023136"/>
    </source>
</evidence>
<dbReference type="CDD" id="cd13128">
    <property type="entry name" value="MATE_Wzx_like"/>
    <property type="match status" value="1"/>
</dbReference>
<feature type="transmembrane region" description="Helical" evidence="6">
    <location>
        <begin position="26"/>
        <end position="44"/>
    </location>
</feature>
<accession>A0ABY5DS93</accession>
<evidence type="ECO:0000313" key="7">
    <source>
        <dbReference type="EMBL" id="UTI63811.1"/>
    </source>
</evidence>
<proteinExistence type="predicted"/>
<dbReference type="EMBL" id="CP098502">
    <property type="protein sequence ID" value="UTI63811.1"/>
    <property type="molecule type" value="Genomic_DNA"/>
</dbReference>
<feature type="transmembrane region" description="Helical" evidence="6">
    <location>
        <begin position="90"/>
        <end position="109"/>
    </location>
</feature>
<dbReference type="PANTHER" id="PTHR30250:SF11">
    <property type="entry name" value="O-ANTIGEN TRANSPORTER-RELATED"/>
    <property type="match status" value="1"/>
</dbReference>
<evidence type="ECO:0000313" key="8">
    <source>
        <dbReference type="Proteomes" id="UP001056035"/>
    </source>
</evidence>
<feature type="transmembrane region" description="Helical" evidence="6">
    <location>
        <begin position="152"/>
        <end position="171"/>
    </location>
</feature>
<keyword evidence="4 6" id="KW-1133">Transmembrane helix</keyword>
<feature type="transmembrane region" description="Helical" evidence="6">
    <location>
        <begin position="327"/>
        <end position="356"/>
    </location>
</feature>
<protein>
    <submittedName>
        <fullName evidence="7">Flippase</fullName>
    </submittedName>
</protein>
<feature type="transmembrane region" description="Helical" evidence="6">
    <location>
        <begin position="387"/>
        <end position="410"/>
    </location>
</feature>
<evidence type="ECO:0000256" key="6">
    <source>
        <dbReference type="SAM" id="Phobius"/>
    </source>
</evidence>
<feature type="transmembrane region" description="Helical" evidence="6">
    <location>
        <begin position="445"/>
        <end position="468"/>
    </location>
</feature>
<keyword evidence="5 6" id="KW-0472">Membrane</keyword>
<reference evidence="7 8" key="1">
    <citation type="submission" date="2022-06" db="EMBL/GenBank/DDBJ databases">
        <title>Paraconexibacter antarcticus.</title>
        <authorList>
            <person name="Kim C.S."/>
        </authorList>
    </citation>
    <scope>NUCLEOTIDE SEQUENCE [LARGE SCALE GENOMIC DNA]</scope>
    <source>
        <strain evidence="7 8">02-257</strain>
    </source>
</reference>
<keyword evidence="3 6" id="KW-0812">Transmembrane</keyword>
<dbReference type="PANTHER" id="PTHR30250">
    <property type="entry name" value="PST FAMILY PREDICTED COLANIC ACID TRANSPORTER"/>
    <property type="match status" value="1"/>
</dbReference>
<feature type="transmembrane region" description="Helical" evidence="6">
    <location>
        <begin position="422"/>
        <end position="439"/>
    </location>
</feature>
<dbReference type="Pfam" id="PF13440">
    <property type="entry name" value="Polysacc_synt_3"/>
    <property type="match status" value="1"/>
</dbReference>
<dbReference type="InterPro" id="IPR050833">
    <property type="entry name" value="Poly_Biosynth_Transport"/>
</dbReference>
<dbReference type="Proteomes" id="UP001056035">
    <property type="component" value="Chromosome"/>
</dbReference>
<keyword evidence="2" id="KW-1003">Cell membrane</keyword>
<feature type="transmembrane region" description="Helical" evidence="6">
    <location>
        <begin position="265"/>
        <end position="284"/>
    </location>
</feature>
<feature type="transmembrane region" description="Helical" evidence="6">
    <location>
        <begin position="296"/>
        <end position="315"/>
    </location>
</feature>
<evidence type="ECO:0000256" key="3">
    <source>
        <dbReference type="ARBA" id="ARBA00022692"/>
    </source>
</evidence>
<feature type="transmembrane region" description="Helical" evidence="6">
    <location>
        <begin position="215"/>
        <end position="234"/>
    </location>
</feature>
<dbReference type="RefSeq" id="WP_254570532.1">
    <property type="nucleotide sequence ID" value="NZ_CP098502.1"/>
</dbReference>
<evidence type="ECO:0000256" key="2">
    <source>
        <dbReference type="ARBA" id="ARBA00022475"/>
    </source>
</evidence>
<evidence type="ECO:0000256" key="4">
    <source>
        <dbReference type="ARBA" id="ARBA00022989"/>
    </source>
</evidence>
<feature type="transmembrane region" description="Helical" evidence="6">
    <location>
        <begin position="363"/>
        <end position="381"/>
    </location>
</feature>
<feature type="transmembrane region" description="Helical" evidence="6">
    <location>
        <begin position="177"/>
        <end position="199"/>
    </location>
</feature>
<organism evidence="7 8">
    <name type="scientific">Paraconexibacter antarcticus</name>
    <dbReference type="NCBI Taxonomy" id="2949664"/>
    <lineage>
        <taxon>Bacteria</taxon>
        <taxon>Bacillati</taxon>
        <taxon>Actinomycetota</taxon>
        <taxon>Thermoleophilia</taxon>
        <taxon>Solirubrobacterales</taxon>
        <taxon>Paraconexibacteraceae</taxon>
        <taxon>Paraconexibacter</taxon>
    </lineage>
</organism>
<gene>
    <name evidence="7" type="ORF">NBH00_21010</name>
</gene>
<name>A0ABY5DS93_9ACTN</name>